<dbReference type="GO" id="GO:0048038">
    <property type="term" value="F:quinone binding"/>
    <property type="evidence" value="ECO:0007669"/>
    <property type="project" value="UniProtKB-KW"/>
</dbReference>
<dbReference type="GO" id="GO:0016491">
    <property type="term" value="F:oxidoreductase activity"/>
    <property type="evidence" value="ECO:0007669"/>
    <property type="project" value="UniProtKB-KW"/>
</dbReference>
<keyword evidence="5 11" id="KW-1133">Transmembrane helix</keyword>
<evidence type="ECO:0000256" key="6">
    <source>
        <dbReference type="ARBA" id="ARBA00023002"/>
    </source>
</evidence>
<feature type="compositionally biased region" description="Low complexity" evidence="10">
    <location>
        <begin position="8"/>
        <end position="25"/>
    </location>
</feature>
<dbReference type="InterPro" id="IPR041714">
    <property type="entry name" value="VKOR_Actinobacteria"/>
</dbReference>
<dbReference type="Pfam" id="PF07884">
    <property type="entry name" value="VKOR"/>
    <property type="match status" value="1"/>
</dbReference>
<dbReference type="Proteomes" id="UP000561011">
    <property type="component" value="Unassembled WGS sequence"/>
</dbReference>
<evidence type="ECO:0000313" key="14">
    <source>
        <dbReference type="Proteomes" id="UP000561011"/>
    </source>
</evidence>
<feature type="transmembrane region" description="Helical" evidence="11">
    <location>
        <begin position="220"/>
        <end position="243"/>
    </location>
</feature>
<proteinExistence type="inferred from homology"/>
<dbReference type="AlphaFoldDB" id="A0A853EYD8"/>
<dbReference type="SMART" id="SM00756">
    <property type="entry name" value="VKc"/>
    <property type="match status" value="1"/>
</dbReference>
<evidence type="ECO:0000256" key="8">
    <source>
        <dbReference type="ARBA" id="ARBA00023157"/>
    </source>
</evidence>
<protein>
    <submittedName>
        <fullName evidence="13">Vitamin K epoxide reductase family protein</fullName>
    </submittedName>
</protein>
<organism evidence="13 14">
    <name type="scientific">Sanguibacter inulinus</name>
    <dbReference type="NCBI Taxonomy" id="60922"/>
    <lineage>
        <taxon>Bacteria</taxon>
        <taxon>Bacillati</taxon>
        <taxon>Actinomycetota</taxon>
        <taxon>Actinomycetes</taxon>
        <taxon>Micrococcales</taxon>
        <taxon>Sanguibacteraceae</taxon>
        <taxon>Sanguibacter</taxon>
    </lineage>
</organism>
<evidence type="ECO:0000313" key="13">
    <source>
        <dbReference type="EMBL" id="NYS94864.1"/>
    </source>
</evidence>
<comment type="caution">
    <text evidence="13">The sequence shown here is derived from an EMBL/GenBank/DDBJ whole genome shotgun (WGS) entry which is preliminary data.</text>
</comment>
<accession>A0A853EYD8</accession>
<gene>
    <name evidence="13" type="ORF">HZZ10_15205</name>
</gene>
<evidence type="ECO:0000256" key="3">
    <source>
        <dbReference type="ARBA" id="ARBA00022692"/>
    </source>
</evidence>
<feature type="transmembrane region" description="Helical" evidence="11">
    <location>
        <begin position="121"/>
        <end position="140"/>
    </location>
</feature>
<dbReference type="InterPro" id="IPR012932">
    <property type="entry name" value="VKOR"/>
</dbReference>
<evidence type="ECO:0000256" key="1">
    <source>
        <dbReference type="ARBA" id="ARBA00004141"/>
    </source>
</evidence>
<keyword evidence="6" id="KW-0560">Oxidoreductase</keyword>
<evidence type="ECO:0000256" key="7">
    <source>
        <dbReference type="ARBA" id="ARBA00023136"/>
    </source>
</evidence>
<evidence type="ECO:0000256" key="2">
    <source>
        <dbReference type="ARBA" id="ARBA00006214"/>
    </source>
</evidence>
<keyword evidence="7 11" id="KW-0472">Membrane</keyword>
<dbReference type="RefSeq" id="WP_179914139.1">
    <property type="nucleotide sequence ID" value="NZ_JACBYE010000046.1"/>
</dbReference>
<comment type="similarity">
    <text evidence="2">Belongs to the VKOR family.</text>
</comment>
<feature type="transmembrane region" description="Helical" evidence="11">
    <location>
        <begin position="177"/>
        <end position="200"/>
    </location>
</feature>
<feature type="domain" description="Vitamin K epoxide reductase" evidence="12">
    <location>
        <begin position="58"/>
        <end position="199"/>
    </location>
</feature>
<dbReference type="Gene3D" id="1.20.1440.130">
    <property type="entry name" value="VKOR domain"/>
    <property type="match status" value="1"/>
</dbReference>
<sequence>MATRNEHTAPGSSGRSGAAGRAAGADADVVDPDADLTDDELLAAEMALPQTRSRTLGDRRYGWVLLVFGLIGFAASLALSIEKVLKLQDPDHVASCSFNLFLDCSAAMGSWQGSLLGFPNPFIGVAAFPVVVTSGVVLLAGARLPAWYWRSLLGGTVAALGLVVFLVYTSVAELGKLCPYCMVVWFAVIPLFWYSLVYSVQERMVPASEKIRSVIVRNRFVLLVALYLVVTAWVVIALAPAIADHLRYS</sequence>
<evidence type="ECO:0000256" key="9">
    <source>
        <dbReference type="ARBA" id="ARBA00023284"/>
    </source>
</evidence>
<keyword evidence="9" id="KW-0676">Redox-active center</keyword>
<evidence type="ECO:0000259" key="12">
    <source>
        <dbReference type="SMART" id="SM00756"/>
    </source>
</evidence>
<name>A0A853EYD8_9MICO</name>
<feature type="transmembrane region" description="Helical" evidence="11">
    <location>
        <begin position="152"/>
        <end position="171"/>
    </location>
</feature>
<dbReference type="GO" id="GO:0016020">
    <property type="term" value="C:membrane"/>
    <property type="evidence" value="ECO:0007669"/>
    <property type="project" value="UniProtKB-SubCell"/>
</dbReference>
<feature type="region of interest" description="Disordered" evidence="10">
    <location>
        <begin position="1"/>
        <end position="25"/>
    </location>
</feature>
<reference evidence="13 14" key="1">
    <citation type="submission" date="2020-07" db="EMBL/GenBank/DDBJ databases">
        <title>MOT database genomes.</title>
        <authorList>
            <person name="Joseph S."/>
            <person name="Aduse-Opoku J."/>
            <person name="Hashim A."/>
            <person name="Wade W."/>
            <person name="Curtis M."/>
        </authorList>
    </citation>
    <scope>NUCLEOTIDE SEQUENCE [LARGE SCALE GENOMIC DNA]</scope>
    <source>
        <strain evidence="13 14">DSM 100099</strain>
    </source>
</reference>
<keyword evidence="3 11" id="KW-0812">Transmembrane</keyword>
<dbReference type="InterPro" id="IPR038354">
    <property type="entry name" value="VKOR_sf"/>
</dbReference>
<keyword evidence="14" id="KW-1185">Reference proteome</keyword>
<dbReference type="EMBL" id="JACBYE010000046">
    <property type="protein sequence ID" value="NYS94864.1"/>
    <property type="molecule type" value="Genomic_DNA"/>
</dbReference>
<evidence type="ECO:0000256" key="10">
    <source>
        <dbReference type="SAM" id="MobiDB-lite"/>
    </source>
</evidence>
<dbReference type="CDD" id="cd12922">
    <property type="entry name" value="VKOR_5"/>
    <property type="match status" value="1"/>
</dbReference>
<evidence type="ECO:0000256" key="4">
    <source>
        <dbReference type="ARBA" id="ARBA00022719"/>
    </source>
</evidence>
<evidence type="ECO:0000256" key="11">
    <source>
        <dbReference type="SAM" id="Phobius"/>
    </source>
</evidence>
<keyword evidence="8" id="KW-1015">Disulfide bond</keyword>
<evidence type="ECO:0000256" key="5">
    <source>
        <dbReference type="ARBA" id="ARBA00022989"/>
    </source>
</evidence>
<feature type="transmembrane region" description="Helical" evidence="11">
    <location>
        <begin position="61"/>
        <end position="81"/>
    </location>
</feature>
<keyword evidence="4" id="KW-0874">Quinone</keyword>
<comment type="subcellular location">
    <subcellularLocation>
        <location evidence="1">Membrane</location>
        <topology evidence="1">Multi-pass membrane protein</topology>
    </subcellularLocation>
</comment>